<evidence type="ECO:0008006" key="4">
    <source>
        <dbReference type="Google" id="ProtNLM"/>
    </source>
</evidence>
<feature type="region of interest" description="Disordered" evidence="1">
    <location>
        <begin position="1"/>
        <end position="21"/>
    </location>
</feature>
<dbReference type="Proteomes" id="UP001499990">
    <property type="component" value="Unassembled WGS sequence"/>
</dbReference>
<organism evidence="2 3">
    <name type="scientific">Streptomyces sannanensis</name>
    <dbReference type="NCBI Taxonomy" id="285536"/>
    <lineage>
        <taxon>Bacteria</taxon>
        <taxon>Bacillati</taxon>
        <taxon>Actinomycetota</taxon>
        <taxon>Actinomycetes</taxon>
        <taxon>Kitasatosporales</taxon>
        <taxon>Streptomycetaceae</taxon>
        <taxon>Streptomyces</taxon>
    </lineage>
</organism>
<reference evidence="3" key="1">
    <citation type="journal article" date="2019" name="Int. J. Syst. Evol. Microbiol.">
        <title>The Global Catalogue of Microorganisms (GCM) 10K type strain sequencing project: providing services to taxonomists for standard genome sequencing and annotation.</title>
        <authorList>
            <consortium name="The Broad Institute Genomics Platform"/>
            <consortium name="The Broad Institute Genome Sequencing Center for Infectious Disease"/>
            <person name="Wu L."/>
            <person name="Ma J."/>
        </authorList>
    </citation>
    <scope>NUCLEOTIDE SEQUENCE [LARGE SCALE GENOMIC DNA]</scope>
    <source>
        <strain evidence="3">JCM 9651</strain>
    </source>
</reference>
<proteinExistence type="predicted"/>
<sequence>MSPEQSAEPAPALPPTTEMHVSHETIYQTLYVPGRGELRRELTSTATAAPLRKPQRCPTSAFRAIRHRWDDHDRPQKPRIDRVVPGLQQNVLDGLPFGDRGRL</sequence>
<evidence type="ECO:0000313" key="2">
    <source>
        <dbReference type="EMBL" id="GAA3381001.1"/>
    </source>
</evidence>
<dbReference type="EMBL" id="BAAAYL010000003">
    <property type="protein sequence ID" value="GAA3381001.1"/>
    <property type="molecule type" value="Genomic_DNA"/>
</dbReference>
<evidence type="ECO:0000256" key="1">
    <source>
        <dbReference type="SAM" id="MobiDB-lite"/>
    </source>
</evidence>
<protein>
    <recommendedName>
        <fullName evidence="4">Transposase</fullName>
    </recommendedName>
</protein>
<feature type="compositionally biased region" description="Low complexity" evidence="1">
    <location>
        <begin position="7"/>
        <end position="18"/>
    </location>
</feature>
<evidence type="ECO:0000313" key="3">
    <source>
        <dbReference type="Proteomes" id="UP001499990"/>
    </source>
</evidence>
<keyword evidence="3" id="KW-1185">Reference proteome</keyword>
<accession>A0ABP6SP76</accession>
<gene>
    <name evidence="2" type="ORF">GCM10020367_70540</name>
</gene>
<name>A0ABP6SP76_9ACTN</name>
<comment type="caution">
    <text evidence="2">The sequence shown here is derived from an EMBL/GenBank/DDBJ whole genome shotgun (WGS) entry which is preliminary data.</text>
</comment>